<comment type="caution">
    <text evidence="2">The sequence shown here is derived from an EMBL/GenBank/DDBJ whole genome shotgun (WGS) entry which is preliminary data.</text>
</comment>
<protein>
    <recommendedName>
        <fullName evidence="1">Circularly permuted ATP-grasp type 2 domain-containing protein</fullName>
    </recommendedName>
</protein>
<dbReference type="InterPro" id="IPR025841">
    <property type="entry name" value="CP_ATPgrasp_2"/>
</dbReference>
<sequence length="388" mass="43580">MAEEELSEAASKTSAVLRLLSDIYIHDFDRDTKKMALALGFSEQSAQILTMFTEDITHEVFARSDLIYSDKQWQLVELNIGTTVGGIFYASLPRLSGQSQAYDTLKFWAKYSAEYFNFDGNIVFIEDDAHLEHMKLSLHVMVDELKQFVPCKDISVIGHKDVHWDGKSLYTAEGAKIDVVYRFFDERDVRDRYDEYQPVMQAIASGAVRCPMSPKYNVLSNKGILALLWEKALAGSLSSEDTTLVRSFIPYTFWLTSESYDAVLAQKDSLVIKPIDGNCGFDVYVGPDMSEQEWKDVVTEVMNKLHPKSYVAQRYVAPPLMNVTLAHPDGGLSNELQKIIWGIFVFGNKNLGGFIRAKNNAGSNVINHANGANIGPLPCCQWMAHPTD</sequence>
<keyword evidence="3" id="KW-1185">Reference proteome</keyword>
<evidence type="ECO:0000313" key="2">
    <source>
        <dbReference type="EMBL" id="EXU76308.1"/>
    </source>
</evidence>
<gene>
    <name evidence="2" type="ORF">BG55_06420</name>
</gene>
<dbReference type="PATRIC" id="fig|69222.5.peg.1323"/>
<dbReference type="STRING" id="69222.BG55_06420"/>
<dbReference type="Gene3D" id="3.30.1490.270">
    <property type="match status" value="1"/>
</dbReference>
<reference evidence="2 3" key="1">
    <citation type="submission" date="2014-02" db="EMBL/GenBank/DDBJ databases">
        <title>Draft genome of Erwinia mallotivora strain BT-MARDI, a papaya dieback pathogen.</title>
        <authorList>
            <person name="Redzuan R."/>
            <person name="Abu Bakar N."/>
            <person name="Badrun R."/>
            <person name="Mohd Raih M.F."/>
            <person name="Rozano L."/>
            <person name="Mat Amin N."/>
        </authorList>
    </citation>
    <scope>NUCLEOTIDE SEQUENCE [LARGE SCALE GENOMIC DNA]</scope>
    <source>
        <strain evidence="2 3">BT-MARDI</strain>
    </source>
</reference>
<organism evidence="2 3">
    <name type="scientific">Erwinia mallotivora</name>
    <dbReference type="NCBI Taxonomy" id="69222"/>
    <lineage>
        <taxon>Bacteria</taxon>
        <taxon>Pseudomonadati</taxon>
        <taxon>Pseudomonadota</taxon>
        <taxon>Gammaproteobacteria</taxon>
        <taxon>Enterobacterales</taxon>
        <taxon>Erwiniaceae</taxon>
        <taxon>Erwinia</taxon>
    </lineage>
</organism>
<evidence type="ECO:0000259" key="1">
    <source>
        <dbReference type="Pfam" id="PF14403"/>
    </source>
</evidence>
<dbReference type="EMBL" id="JFHN01000034">
    <property type="protein sequence ID" value="EXU76308.1"/>
    <property type="molecule type" value="Genomic_DNA"/>
</dbReference>
<dbReference type="AlphaFoldDB" id="A0A014NA93"/>
<accession>A0A014NA93</accession>
<name>A0A014NA93_9GAMM</name>
<dbReference type="Pfam" id="PF14403">
    <property type="entry name" value="CP_ATPgrasp_2"/>
    <property type="match status" value="1"/>
</dbReference>
<feature type="domain" description="Circularly permuted ATP-grasp type 2" evidence="1">
    <location>
        <begin position="171"/>
        <end position="318"/>
    </location>
</feature>
<evidence type="ECO:0000313" key="3">
    <source>
        <dbReference type="Proteomes" id="UP000019918"/>
    </source>
</evidence>
<dbReference type="Proteomes" id="UP000019918">
    <property type="component" value="Unassembled WGS sequence"/>
</dbReference>
<dbReference type="SUPFAM" id="SSF56059">
    <property type="entry name" value="Glutathione synthetase ATP-binding domain-like"/>
    <property type="match status" value="1"/>
</dbReference>
<proteinExistence type="predicted"/>